<protein>
    <submittedName>
        <fullName evidence="3">Amidohydrolase family protein</fullName>
    </submittedName>
</protein>
<sequence length="284" mass="30772">MTVIDAHHHLWDPAARRYSFLERAAMESIRRPYQLDDLRRVCAAAGIDHTILVQTVATVEETAEFLRVAAGSEGLIAGVVGWVDLTGPAVADAIAALRALPGGDRLVGIRHAVQGERDPDWLIRHDVLDGLRAVNEAGLVFDLLISAEQLPAAISAVRRLPAGRFVLDHAGKPPIAAGTIRPWAAHLEELAQHPGVCCKLSGLVTEAGWKTWSIDGLRPYAETMFRSFGADRVMFGTDWPVCELAADHGRVVTTARRLTEEFAPGQISAVFGGTAIRRYALPLT</sequence>
<dbReference type="PANTHER" id="PTHR43569">
    <property type="entry name" value="AMIDOHYDROLASE"/>
    <property type="match status" value="1"/>
</dbReference>
<name>A0A6N9YTA5_9ACTN</name>
<dbReference type="PANTHER" id="PTHR43569:SF2">
    <property type="entry name" value="AMIDOHYDROLASE-RELATED DOMAIN-CONTAINING PROTEIN"/>
    <property type="match status" value="1"/>
</dbReference>
<accession>A0A6N9YTA5</accession>
<reference evidence="3 4" key="1">
    <citation type="submission" date="2020-02" db="EMBL/GenBank/DDBJ databases">
        <authorList>
            <person name="Li X.-J."/>
            <person name="Feng X.-M."/>
        </authorList>
    </citation>
    <scope>NUCLEOTIDE SEQUENCE [LARGE SCALE GENOMIC DNA]</scope>
    <source>
        <strain evidence="3 4">CGMCC 4.7225</strain>
    </source>
</reference>
<comment type="similarity">
    <text evidence="1">Belongs to the metallo-dependent hydrolases superfamily.</text>
</comment>
<proteinExistence type="inferred from homology"/>
<keyword evidence="3" id="KW-0378">Hydrolase</keyword>
<gene>
    <name evidence="3" type="ORF">G1H11_23040</name>
</gene>
<keyword evidence="4" id="KW-1185">Reference proteome</keyword>
<dbReference type="GO" id="GO:0016787">
    <property type="term" value="F:hydrolase activity"/>
    <property type="evidence" value="ECO:0007669"/>
    <property type="project" value="UniProtKB-KW"/>
</dbReference>
<dbReference type="AlphaFoldDB" id="A0A6N9YTA5"/>
<comment type="caution">
    <text evidence="3">The sequence shown here is derived from an EMBL/GenBank/DDBJ whole genome shotgun (WGS) entry which is preliminary data.</text>
</comment>
<dbReference type="SUPFAM" id="SSF51556">
    <property type="entry name" value="Metallo-dependent hydrolases"/>
    <property type="match status" value="1"/>
</dbReference>
<dbReference type="InterPro" id="IPR052350">
    <property type="entry name" value="Metallo-dep_Lactonases"/>
</dbReference>
<dbReference type="InterPro" id="IPR006680">
    <property type="entry name" value="Amidohydro-rel"/>
</dbReference>
<evidence type="ECO:0000313" key="3">
    <source>
        <dbReference type="EMBL" id="NED98180.1"/>
    </source>
</evidence>
<dbReference type="RefSeq" id="WP_163820971.1">
    <property type="nucleotide sequence ID" value="NZ_JAAGOB010000017.1"/>
</dbReference>
<dbReference type="Pfam" id="PF04909">
    <property type="entry name" value="Amidohydro_2"/>
    <property type="match status" value="1"/>
</dbReference>
<feature type="domain" description="Amidohydrolase-related" evidence="2">
    <location>
        <begin position="4"/>
        <end position="280"/>
    </location>
</feature>
<dbReference type="Proteomes" id="UP000469185">
    <property type="component" value="Unassembled WGS sequence"/>
</dbReference>
<evidence type="ECO:0000259" key="2">
    <source>
        <dbReference type="Pfam" id="PF04909"/>
    </source>
</evidence>
<evidence type="ECO:0000313" key="4">
    <source>
        <dbReference type="Proteomes" id="UP000469185"/>
    </source>
</evidence>
<evidence type="ECO:0000256" key="1">
    <source>
        <dbReference type="ARBA" id="ARBA00038310"/>
    </source>
</evidence>
<dbReference type="EMBL" id="JAAGOB010000017">
    <property type="protein sequence ID" value="NED98180.1"/>
    <property type="molecule type" value="Genomic_DNA"/>
</dbReference>
<dbReference type="InterPro" id="IPR032466">
    <property type="entry name" value="Metal_Hydrolase"/>
</dbReference>
<dbReference type="Gene3D" id="3.20.20.140">
    <property type="entry name" value="Metal-dependent hydrolases"/>
    <property type="match status" value="1"/>
</dbReference>
<organism evidence="3 4">
    <name type="scientific">Phytoactinopolyspora alkaliphila</name>
    <dbReference type="NCBI Taxonomy" id="1783498"/>
    <lineage>
        <taxon>Bacteria</taxon>
        <taxon>Bacillati</taxon>
        <taxon>Actinomycetota</taxon>
        <taxon>Actinomycetes</taxon>
        <taxon>Jiangellales</taxon>
        <taxon>Jiangellaceae</taxon>
        <taxon>Phytoactinopolyspora</taxon>
    </lineage>
</organism>